<evidence type="ECO:0000313" key="3">
    <source>
        <dbReference type="EMBL" id="RJL34592.1"/>
    </source>
</evidence>
<dbReference type="AlphaFoldDB" id="A0A3A4BID5"/>
<evidence type="ECO:0000259" key="2">
    <source>
        <dbReference type="Pfam" id="PF09339"/>
    </source>
</evidence>
<evidence type="ECO:0000313" key="4">
    <source>
        <dbReference type="Proteomes" id="UP000265768"/>
    </source>
</evidence>
<reference evidence="3 4" key="1">
    <citation type="submission" date="2018-09" db="EMBL/GenBank/DDBJ databases">
        <title>YIM 75507 draft genome.</title>
        <authorList>
            <person name="Tang S."/>
            <person name="Feng Y."/>
        </authorList>
    </citation>
    <scope>NUCLEOTIDE SEQUENCE [LARGE SCALE GENOMIC DNA]</scope>
    <source>
        <strain evidence="3 4">YIM 75507</strain>
    </source>
</reference>
<keyword evidence="4" id="KW-1185">Reference proteome</keyword>
<sequence length="390" mass="40328">MRIRGGDSSRLRRINLAETLRAVRGHGPIGLTDLARRASLSRPTVESLVEELLQTGWLRELPPESGQLGRPARLVRFRADAGHVLGVDIGSYTVRATVADLDGEVVATHAEPAGPSAGRAERLAAVRTAAGAALAAAGVDPGRVSAVCLGTTGVVTPAGVVKLSVGLPEWTGLDLAGEFAADFGCPVLVENDCNLAALAERWNGVARGVDDVVFVLSGVRTGAGILIRGELLRGGRGGAGEIGALPLVGWHRAPSHLAGYPGLPEEAPPEGVAAYVLAQARRGDPAARWAVEQYAHDLAEGIAALVLTVDPDLVVLGGGVSRSADVLLDPLRRHLDPLCLEPPAVAISTLGDQAVVLGAVRHALDHVDARLYDIDSPLPQPALSPATTNP</sequence>
<organism evidence="3 4">
    <name type="scientific">Bailinhaonella thermotolerans</name>
    <dbReference type="NCBI Taxonomy" id="1070861"/>
    <lineage>
        <taxon>Bacteria</taxon>
        <taxon>Bacillati</taxon>
        <taxon>Actinomycetota</taxon>
        <taxon>Actinomycetes</taxon>
        <taxon>Streptosporangiales</taxon>
        <taxon>Streptosporangiaceae</taxon>
        <taxon>Bailinhaonella</taxon>
    </lineage>
</organism>
<dbReference type="OrthoDB" id="37575at2"/>
<dbReference type="EMBL" id="QZEY01000002">
    <property type="protein sequence ID" value="RJL34592.1"/>
    <property type="molecule type" value="Genomic_DNA"/>
</dbReference>
<name>A0A3A4BID5_9ACTN</name>
<dbReference type="Gene3D" id="1.10.10.10">
    <property type="entry name" value="Winged helix-like DNA-binding domain superfamily/Winged helix DNA-binding domain"/>
    <property type="match status" value="1"/>
</dbReference>
<dbReference type="RefSeq" id="WP_119925893.1">
    <property type="nucleotide sequence ID" value="NZ_QZEY01000002.1"/>
</dbReference>
<dbReference type="Proteomes" id="UP000265768">
    <property type="component" value="Unassembled WGS sequence"/>
</dbReference>
<feature type="domain" description="HTH iclR-type" evidence="2">
    <location>
        <begin position="20"/>
        <end position="61"/>
    </location>
</feature>
<dbReference type="InterPro" id="IPR000600">
    <property type="entry name" value="ROK"/>
</dbReference>
<dbReference type="Pfam" id="PF00480">
    <property type="entry name" value="ROK"/>
    <property type="match status" value="1"/>
</dbReference>
<dbReference type="InterPro" id="IPR036388">
    <property type="entry name" value="WH-like_DNA-bd_sf"/>
</dbReference>
<dbReference type="SUPFAM" id="SSF53067">
    <property type="entry name" value="Actin-like ATPase domain"/>
    <property type="match status" value="1"/>
</dbReference>
<accession>A0A3A4BID5</accession>
<comment type="similarity">
    <text evidence="1">Belongs to the ROK (NagC/XylR) family.</text>
</comment>
<dbReference type="Gene3D" id="3.30.420.40">
    <property type="match status" value="2"/>
</dbReference>
<dbReference type="GO" id="GO:0006355">
    <property type="term" value="P:regulation of DNA-templated transcription"/>
    <property type="evidence" value="ECO:0007669"/>
    <property type="project" value="InterPro"/>
</dbReference>
<evidence type="ECO:0000256" key="1">
    <source>
        <dbReference type="ARBA" id="ARBA00006479"/>
    </source>
</evidence>
<dbReference type="GO" id="GO:0003677">
    <property type="term" value="F:DNA binding"/>
    <property type="evidence" value="ECO:0007669"/>
    <property type="project" value="InterPro"/>
</dbReference>
<dbReference type="InterPro" id="IPR043129">
    <property type="entry name" value="ATPase_NBD"/>
</dbReference>
<dbReference type="SUPFAM" id="SSF46785">
    <property type="entry name" value="Winged helix' DNA-binding domain"/>
    <property type="match status" value="1"/>
</dbReference>
<dbReference type="InterPro" id="IPR005471">
    <property type="entry name" value="Tscrpt_reg_IclR_N"/>
</dbReference>
<gene>
    <name evidence="3" type="ORF">D5H75_05700</name>
</gene>
<dbReference type="PANTHER" id="PTHR18964:SF149">
    <property type="entry name" value="BIFUNCTIONAL UDP-N-ACETYLGLUCOSAMINE 2-EPIMERASE_N-ACETYLMANNOSAMINE KINASE"/>
    <property type="match status" value="1"/>
</dbReference>
<protein>
    <submittedName>
        <fullName evidence="3">ROK family transcriptional regulator</fullName>
    </submittedName>
</protein>
<proteinExistence type="inferred from homology"/>
<comment type="caution">
    <text evidence="3">The sequence shown here is derived from an EMBL/GenBank/DDBJ whole genome shotgun (WGS) entry which is preliminary data.</text>
</comment>
<dbReference type="CDD" id="cd23763">
    <property type="entry name" value="ASKHA_ATPase_ROK"/>
    <property type="match status" value="1"/>
</dbReference>
<dbReference type="PANTHER" id="PTHR18964">
    <property type="entry name" value="ROK (REPRESSOR, ORF, KINASE) FAMILY"/>
    <property type="match status" value="1"/>
</dbReference>
<dbReference type="InterPro" id="IPR036390">
    <property type="entry name" value="WH_DNA-bd_sf"/>
</dbReference>
<dbReference type="Pfam" id="PF09339">
    <property type="entry name" value="HTH_IclR"/>
    <property type="match status" value="1"/>
</dbReference>